<keyword evidence="10 13" id="KW-0067">ATP-binding</keyword>
<evidence type="ECO:0000259" key="14">
    <source>
        <dbReference type="PROSITE" id="PS50206"/>
    </source>
</evidence>
<keyword evidence="4 13" id="KW-0819">tRNA processing</keyword>
<keyword evidence="7 13" id="KW-0547">Nucleotide-binding</keyword>
<evidence type="ECO:0000256" key="4">
    <source>
        <dbReference type="ARBA" id="ARBA00022694"/>
    </source>
</evidence>
<feature type="binding site" evidence="13">
    <location>
        <position position="253"/>
    </location>
    <ligand>
        <name>Zn(2+)</name>
        <dbReference type="ChEBI" id="CHEBI:29105"/>
    </ligand>
</feature>
<dbReference type="Pfam" id="PF00581">
    <property type="entry name" value="Rhodanese"/>
    <property type="match status" value="1"/>
</dbReference>
<dbReference type="InterPro" id="IPR035985">
    <property type="entry name" value="Ubiquitin-activating_enz"/>
</dbReference>
<evidence type="ECO:0000256" key="1">
    <source>
        <dbReference type="ARBA" id="ARBA00004514"/>
    </source>
</evidence>
<dbReference type="GO" id="GO:0005829">
    <property type="term" value="C:cytosol"/>
    <property type="evidence" value="ECO:0007669"/>
    <property type="project" value="UniProtKB-SubCell"/>
</dbReference>
<dbReference type="HOGENOM" id="CLU_013325_1_2_1"/>
<organism evidence="15 16">
    <name type="scientific">Paxillus involutus ATCC 200175</name>
    <dbReference type="NCBI Taxonomy" id="664439"/>
    <lineage>
        <taxon>Eukaryota</taxon>
        <taxon>Fungi</taxon>
        <taxon>Dikarya</taxon>
        <taxon>Basidiomycota</taxon>
        <taxon>Agaricomycotina</taxon>
        <taxon>Agaricomycetes</taxon>
        <taxon>Agaricomycetidae</taxon>
        <taxon>Boletales</taxon>
        <taxon>Paxilineae</taxon>
        <taxon>Paxillaceae</taxon>
        <taxon>Paxillus</taxon>
    </lineage>
</organism>
<comment type="similarity">
    <text evidence="13">In the N-terminal section; belongs to the HesA/MoeB/ThiF family. UBA4 subfamily.</text>
</comment>
<evidence type="ECO:0000313" key="16">
    <source>
        <dbReference type="Proteomes" id="UP000053647"/>
    </source>
</evidence>
<gene>
    <name evidence="13" type="primary">UBA4</name>
    <name evidence="15" type="ORF">PAXINDRAFT_137476</name>
</gene>
<dbReference type="Proteomes" id="UP000053647">
    <property type="component" value="Unassembled WGS sequence"/>
</dbReference>
<evidence type="ECO:0000256" key="5">
    <source>
        <dbReference type="ARBA" id="ARBA00022695"/>
    </source>
</evidence>
<feature type="binding site" evidence="13">
    <location>
        <position position="256"/>
    </location>
    <ligand>
        <name>Zn(2+)</name>
        <dbReference type="ChEBI" id="CHEBI:29105"/>
    </ligand>
</feature>
<keyword evidence="2 13" id="KW-0963">Cytoplasm</keyword>
<dbReference type="HAMAP" id="MF_03049">
    <property type="entry name" value="MOCS3_Uba4"/>
    <property type="match status" value="1"/>
</dbReference>
<dbReference type="GO" id="GO:0032447">
    <property type="term" value="P:protein urmylation"/>
    <property type="evidence" value="ECO:0007669"/>
    <property type="project" value="TreeGrafter"/>
</dbReference>
<feature type="binding site" evidence="13">
    <location>
        <position position="92"/>
    </location>
    <ligand>
        <name>ATP</name>
        <dbReference type="ChEBI" id="CHEBI:30616"/>
    </ligand>
</feature>
<keyword evidence="6 13" id="KW-0479">Metal-binding</keyword>
<dbReference type="AlphaFoldDB" id="A0A0C9STD1"/>
<dbReference type="GO" id="GO:0004792">
    <property type="term" value="F:thiosulfate-cyanide sulfurtransferase activity"/>
    <property type="evidence" value="ECO:0007669"/>
    <property type="project" value="TreeGrafter"/>
</dbReference>
<dbReference type="UniPathway" id="UPA00988"/>
<feature type="active site" description="Glycyl thioester intermediate; for adenylyltransferase activity" evidence="13">
    <location>
        <position position="195"/>
    </location>
</feature>
<evidence type="ECO:0000256" key="6">
    <source>
        <dbReference type="ARBA" id="ARBA00022723"/>
    </source>
</evidence>
<dbReference type="EMBL" id="KN819370">
    <property type="protein sequence ID" value="KIJ12004.1"/>
    <property type="molecule type" value="Genomic_DNA"/>
</dbReference>
<dbReference type="InterPro" id="IPR045886">
    <property type="entry name" value="ThiF/MoeB/HesA"/>
</dbReference>
<dbReference type="Pfam" id="PF00899">
    <property type="entry name" value="ThiF"/>
    <property type="match status" value="1"/>
</dbReference>
<dbReference type="SUPFAM" id="SSF69572">
    <property type="entry name" value="Activating enzymes of the ubiquitin-like proteins"/>
    <property type="match status" value="1"/>
</dbReference>
<comment type="subcellular location">
    <subcellularLocation>
        <location evidence="1">Cytoplasm</location>
        <location evidence="1">Cytosol</location>
    </subcellularLocation>
</comment>
<comment type="caution">
    <text evidence="13">Lacks conserved residue(s) required for the propagation of feature annotation.</text>
</comment>
<comment type="pathway">
    <text evidence="13">tRNA modification; 5-methoxycarbonylmethyl-2-thiouridine-tRNA biosynthesis.</text>
</comment>
<dbReference type="FunFam" id="3.40.250.10:FF:000014">
    <property type="entry name" value="Adenylyltransferase and sulfurtransferase MOCS3"/>
    <property type="match status" value="1"/>
</dbReference>
<keyword evidence="11 13" id="KW-0511">Multifunctional enzyme</keyword>
<dbReference type="CDD" id="cd00757">
    <property type="entry name" value="ThiF_MoeB_HesA_family"/>
    <property type="match status" value="1"/>
</dbReference>
<keyword evidence="8" id="KW-0833">Ubl conjugation pathway</keyword>
<dbReference type="PANTHER" id="PTHR10953">
    <property type="entry name" value="UBIQUITIN-ACTIVATING ENZYME E1"/>
    <property type="match status" value="1"/>
</dbReference>
<comment type="cofactor">
    <cofactor evidence="13">
        <name>Zn(2+)</name>
        <dbReference type="ChEBI" id="CHEBI:29105"/>
    </cofactor>
    <text evidence="13">Binds 1 zinc ion per subunit.</text>
</comment>
<evidence type="ECO:0000256" key="7">
    <source>
        <dbReference type="ARBA" id="ARBA00022741"/>
    </source>
</evidence>
<dbReference type="GO" id="GO:0070566">
    <property type="term" value="F:adenylyltransferase activity"/>
    <property type="evidence" value="ECO:0007669"/>
    <property type="project" value="InterPro"/>
</dbReference>
<reference evidence="16" key="2">
    <citation type="submission" date="2015-01" db="EMBL/GenBank/DDBJ databases">
        <title>Evolutionary Origins and Diversification of the Mycorrhizal Mutualists.</title>
        <authorList>
            <consortium name="DOE Joint Genome Institute"/>
            <consortium name="Mycorrhizal Genomics Consortium"/>
            <person name="Kohler A."/>
            <person name="Kuo A."/>
            <person name="Nagy L.G."/>
            <person name="Floudas D."/>
            <person name="Copeland A."/>
            <person name="Barry K.W."/>
            <person name="Cichocki N."/>
            <person name="Veneault-Fourrey C."/>
            <person name="LaButti K."/>
            <person name="Lindquist E.A."/>
            <person name="Lipzen A."/>
            <person name="Lundell T."/>
            <person name="Morin E."/>
            <person name="Murat C."/>
            <person name="Riley R."/>
            <person name="Ohm R."/>
            <person name="Sun H."/>
            <person name="Tunlid A."/>
            <person name="Henrissat B."/>
            <person name="Grigoriev I.V."/>
            <person name="Hibbett D.S."/>
            <person name="Martin F."/>
        </authorList>
    </citation>
    <scope>NUCLEOTIDE SEQUENCE [LARGE SCALE GENOMIC DNA]</scope>
    <source>
        <strain evidence="16">ATCC 200175</strain>
    </source>
</reference>
<feature type="binding site" evidence="13">
    <location>
        <position position="181"/>
    </location>
    <ligand>
        <name>Zn(2+)</name>
        <dbReference type="ChEBI" id="CHEBI:29105"/>
    </ligand>
</feature>
<evidence type="ECO:0000256" key="9">
    <source>
        <dbReference type="ARBA" id="ARBA00022833"/>
    </source>
</evidence>
<dbReference type="GO" id="GO:0005524">
    <property type="term" value="F:ATP binding"/>
    <property type="evidence" value="ECO:0007669"/>
    <property type="project" value="UniProtKB-KW"/>
</dbReference>
<dbReference type="InterPro" id="IPR001763">
    <property type="entry name" value="Rhodanese-like_dom"/>
</dbReference>
<evidence type="ECO:0000256" key="3">
    <source>
        <dbReference type="ARBA" id="ARBA00022679"/>
    </source>
</evidence>
<dbReference type="OrthoDB" id="10261062at2759"/>
<name>A0A0C9STD1_PAXIN</name>
<evidence type="ECO:0000256" key="13">
    <source>
        <dbReference type="HAMAP-Rule" id="MF_03049"/>
    </source>
</evidence>
<protein>
    <recommendedName>
        <fullName evidence="12">Needs CLA4 to survive protein 3</fullName>
    </recommendedName>
</protein>
<keyword evidence="9 13" id="KW-0862">Zinc</keyword>
<evidence type="ECO:0000256" key="11">
    <source>
        <dbReference type="ARBA" id="ARBA00023268"/>
    </source>
</evidence>
<feature type="binding site" evidence="13">
    <location>
        <position position="68"/>
    </location>
    <ligand>
        <name>ATP</name>
        <dbReference type="ChEBI" id="CHEBI:30616"/>
    </ligand>
</feature>
<keyword evidence="16" id="KW-1185">Reference proteome</keyword>
<dbReference type="InterPro" id="IPR036873">
    <property type="entry name" value="Rhodanese-like_dom_sf"/>
</dbReference>
<feature type="active site" description="Cysteine persulfide intermediate; for sulfurtransferase activity" evidence="13">
    <location>
        <position position="357"/>
    </location>
</feature>
<dbReference type="Gene3D" id="3.40.250.10">
    <property type="entry name" value="Rhodanese-like domain"/>
    <property type="match status" value="1"/>
</dbReference>
<dbReference type="GO" id="GO:0046872">
    <property type="term" value="F:metal ion binding"/>
    <property type="evidence" value="ECO:0007669"/>
    <property type="project" value="UniProtKB-KW"/>
</dbReference>
<feature type="domain" description="Rhodanese" evidence="14">
    <location>
        <begin position="306"/>
        <end position="398"/>
    </location>
</feature>
<dbReference type="GO" id="GO:0002143">
    <property type="term" value="P:tRNA wobble position uridine thiolation"/>
    <property type="evidence" value="ECO:0007669"/>
    <property type="project" value="InterPro"/>
</dbReference>
<feature type="binding site" evidence="13">
    <location>
        <position position="47"/>
    </location>
    <ligand>
        <name>ATP</name>
        <dbReference type="ChEBI" id="CHEBI:30616"/>
    </ligand>
</feature>
<evidence type="ECO:0000313" key="15">
    <source>
        <dbReference type="EMBL" id="KIJ12004.1"/>
    </source>
</evidence>
<evidence type="ECO:0000256" key="2">
    <source>
        <dbReference type="ARBA" id="ARBA00022490"/>
    </source>
</evidence>
<evidence type="ECO:0000256" key="8">
    <source>
        <dbReference type="ARBA" id="ARBA00022786"/>
    </source>
</evidence>
<feature type="binding site" evidence="13">
    <location>
        <position position="178"/>
    </location>
    <ligand>
        <name>Zn(2+)</name>
        <dbReference type="ChEBI" id="CHEBI:29105"/>
    </ligand>
</feature>
<proteinExistence type="inferred from homology"/>
<dbReference type="FunFam" id="3.40.50.720:FF:000033">
    <property type="entry name" value="Adenylyltransferase and sulfurtransferase MOCS3"/>
    <property type="match status" value="1"/>
</dbReference>
<feature type="binding site" evidence="13">
    <location>
        <begin position="136"/>
        <end position="137"/>
    </location>
    <ligand>
        <name>ATP</name>
        <dbReference type="ChEBI" id="CHEBI:30616"/>
    </ligand>
</feature>
<keyword evidence="5" id="KW-0548">Nucleotidyltransferase</keyword>
<dbReference type="SMART" id="SM00450">
    <property type="entry name" value="RHOD"/>
    <property type="match status" value="1"/>
</dbReference>
<evidence type="ECO:0000256" key="10">
    <source>
        <dbReference type="ARBA" id="ARBA00022840"/>
    </source>
</evidence>
<dbReference type="NCBIfam" id="NF004281">
    <property type="entry name" value="PRK05690.1"/>
    <property type="match status" value="1"/>
</dbReference>
<dbReference type="PROSITE" id="PS50206">
    <property type="entry name" value="RHODANESE_3"/>
    <property type="match status" value="1"/>
</dbReference>
<evidence type="ECO:0000256" key="12">
    <source>
        <dbReference type="ARBA" id="ARBA00075323"/>
    </source>
</evidence>
<dbReference type="InterPro" id="IPR028885">
    <property type="entry name" value="MOCS3/Uba4"/>
</dbReference>
<reference evidence="15 16" key="1">
    <citation type="submission" date="2014-06" db="EMBL/GenBank/DDBJ databases">
        <authorList>
            <consortium name="DOE Joint Genome Institute"/>
            <person name="Kuo A."/>
            <person name="Kohler A."/>
            <person name="Nagy L.G."/>
            <person name="Floudas D."/>
            <person name="Copeland A."/>
            <person name="Barry K.W."/>
            <person name="Cichocki N."/>
            <person name="Veneault-Fourrey C."/>
            <person name="LaButti K."/>
            <person name="Lindquist E.A."/>
            <person name="Lipzen A."/>
            <person name="Lundell T."/>
            <person name="Morin E."/>
            <person name="Murat C."/>
            <person name="Sun H."/>
            <person name="Tunlid A."/>
            <person name="Henrissat B."/>
            <person name="Grigoriev I.V."/>
            <person name="Hibbett D.S."/>
            <person name="Martin F."/>
            <person name="Nordberg H.P."/>
            <person name="Cantor M.N."/>
            <person name="Hua S.X."/>
        </authorList>
    </citation>
    <scope>NUCLEOTIDE SEQUENCE [LARGE SCALE GENOMIC DNA]</scope>
    <source>
        <strain evidence="15 16">ATCC 200175</strain>
    </source>
</reference>
<dbReference type="Gene3D" id="3.40.50.720">
    <property type="entry name" value="NAD(P)-binding Rossmann-like Domain"/>
    <property type="match status" value="1"/>
</dbReference>
<dbReference type="PANTHER" id="PTHR10953:SF102">
    <property type="entry name" value="ADENYLYLTRANSFERASE AND SULFURTRANSFERASE MOCS3"/>
    <property type="match status" value="1"/>
</dbReference>
<dbReference type="GO" id="GO:0042292">
    <property type="term" value="F:URM1 activating enzyme activity"/>
    <property type="evidence" value="ECO:0007669"/>
    <property type="project" value="TreeGrafter"/>
</dbReference>
<sequence>MDGALWPRLSHIDDYPRYGRQMILDNFGLEGQLKLQRASVAVVGAGGLGCPALQYLAAAGVGRIGIIDHDRVELSNIQRQVLHNEQTLGMYKALSASAAIEKINSRIQVEPIIEAIHSSNAVSLLQSYDIILDCTDNVPTRYLLSDTAVRLSRPLVSGAAQKYEGQLCIYNLGESGPCYRCIFPKPPAAETSGTCEETGILGAVTGIIGTMQALETIKILTGLHDGKASLLLFSAISMPPFRTIKLRARKPTCAACGEGRRISAIQEVDYVAFCGGPHPDWYKRGLAAGQHGDRISVQELQNILELQERCMVLDVRPKIEFGICHLPGSQSIPLPQLLADPASCLPSSDAPKIFVLCRLGNDSQLAAEALREFDPSLDVKDVIGGLKAWSQDVDPQFPVY</sequence>
<keyword evidence="3 13" id="KW-0808">Transferase</keyword>
<dbReference type="InterPro" id="IPR000594">
    <property type="entry name" value="ThiF_NAD_FAD-bd"/>
</dbReference>
<accession>A0A0C9STD1</accession>